<dbReference type="PANTHER" id="PTHR12304:SF56">
    <property type="entry name" value="HYDROLASE, PUTATIVE (AFU_ORTHOLOGUE AFUA_1G11790)-RELATED"/>
    <property type="match status" value="1"/>
</dbReference>
<evidence type="ECO:0000256" key="2">
    <source>
        <dbReference type="ARBA" id="ARBA00022801"/>
    </source>
</evidence>
<dbReference type="InterPro" id="IPR023186">
    <property type="entry name" value="IUNH"/>
</dbReference>
<proteinExistence type="inferred from homology"/>
<dbReference type="InterPro" id="IPR036452">
    <property type="entry name" value="Ribo_hydro-like"/>
</dbReference>
<sequence>MAPNRIIIDTDPGVDDVLAMLLALSAKKEELEVVMLSLTFGNVEVQNCLRNVVTLFHYIEKEMAWRRENGREEGFEALVARKPIVAVGAEEPLAEHMMVADFFHGVDGLGGIHHSHPHMSPAETWKSLFKPTPEPLNAEEAAELEKVKQAHSLFTPSLKPAHEEMLKLLRDNEPDTITIVAIGPLTNLAIAAATDPEAFLRVKEVVVMGGAVNWPGNPPNLALLSSPALTSLPITPFSLTKQPPTPLRHALNHRNQMTPVKLFPLDITEQHLLPRTLFNSYITSPSLTSSPLKSWVELFLLSTFRKIASLDTHLNPETIGLQLHDPLPIWYALCARDPKWDFVTEDLRVETSGQWTRGCCVVDRRGREVKKGLEGPLEEDVVGDAGGWRDERRGNRVERCVGSPGEEEFAGVLLRRVFGGSVVGEGR</sequence>
<dbReference type="SUPFAM" id="SSF53590">
    <property type="entry name" value="Nucleoside hydrolase"/>
    <property type="match status" value="1"/>
</dbReference>
<feature type="domain" description="Inosine/uridine-preferring nucleoside hydrolase" evidence="4">
    <location>
        <begin position="6"/>
        <end position="217"/>
    </location>
</feature>
<evidence type="ECO:0000256" key="3">
    <source>
        <dbReference type="ARBA" id="ARBA00023295"/>
    </source>
</evidence>
<dbReference type="OrthoDB" id="5783963at2759"/>
<dbReference type="InterPro" id="IPR001910">
    <property type="entry name" value="Inosine/uridine_hydrolase_dom"/>
</dbReference>
<accession>A0A6A5UV68</accession>
<evidence type="ECO:0000259" key="4">
    <source>
        <dbReference type="Pfam" id="PF01156"/>
    </source>
</evidence>
<dbReference type="GO" id="GO:0005829">
    <property type="term" value="C:cytosol"/>
    <property type="evidence" value="ECO:0007669"/>
    <property type="project" value="TreeGrafter"/>
</dbReference>
<dbReference type="Pfam" id="PF01156">
    <property type="entry name" value="IU_nuc_hydro"/>
    <property type="match status" value="1"/>
</dbReference>
<evidence type="ECO:0000256" key="1">
    <source>
        <dbReference type="ARBA" id="ARBA00009176"/>
    </source>
</evidence>
<protein>
    <submittedName>
        <fullName evidence="5">Nucleoside hydrolase</fullName>
    </submittedName>
</protein>
<organism evidence="5 6">
    <name type="scientific">Bimuria novae-zelandiae CBS 107.79</name>
    <dbReference type="NCBI Taxonomy" id="1447943"/>
    <lineage>
        <taxon>Eukaryota</taxon>
        <taxon>Fungi</taxon>
        <taxon>Dikarya</taxon>
        <taxon>Ascomycota</taxon>
        <taxon>Pezizomycotina</taxon>
        <taxon>Dothideomycetes</taxon>
        <taxon>Pleosporomycetidae</taxon>
        <taxon>Pleosporales</taxon>
        <taxon>Massarineae</taxon>
        <taxon>Didymosphaeriaceae</taxon>
        <taxon>Bimuria</taxon>
    </lineage>
</organism>
<evidence type="ECO:0000313" key="6">
    <source>
        <dbReference type="Proteomes" id="UP000800036"/>
    </source>
</evidence>
<dbReference type="PANTHER" id="PTHR12304">
    <property type="entry name" value="INOSINE-URIDINE PREFERRING NUCLEOSIDE HYDROLASE"/>
    <property type="match status" value="1"/>
</dbReference>
<keyword evidence="3" id="KW-0326">Glycosidase</keyword>
<keyword evidence="6" id="KW-1185">Reference proteome</keyword>
<dbReference type="GO" id="GO:0008477">
    <property type="term" value="F:purine nucleosidase activity"/>
    <property type="evidence" value="ECO:0007669"/>
    <property type="project" value="TreeGrafter"/>
</dbReference>
<dbReference type="GO" id="GO:0006152">
    <property type="term" value="P:purine nucleoside catabolic process"/>
    <property type="evidence" value="ECO:0007669"/>
    <property type="project" value="TreeGrafter"/>
</dbReference>
<name>A0A6A5UV68_9PLEO</name>
<dbReference type="Proteomes" id="UP000800036">
    <property type="component" value="Unassembled WGS sequence"/>
</dbReference>
<evidence type="ECO:0000313" key="5">
    <source>
        <dbReference type="EMBL" id="KAF1964927.1"/>
    </source>
</evidence>
<dbReference type="AlphaFoldDB" id="A0A6A5UV68"/>
<keyword evidence="2 5" id="KW-0378">Hydrolase</keyword>
<dbReference type="EMBL" id="ML976774">
    <property type="protein sequence ID" value="KAF1964927.1"/>
    <property type="molecule type" value="Genomic_DNA"/>
</dbReference>
<gene>
    <name evidence="5" type="ORF">BU23DRAFT_491177</name>
</gene>
<comment type="similarity">
    <text evidence="1">Belongs to the IUNH family.</text>
</comment>
<reference evidence="5" key="1">
    <citation type="journal article" date="2020" name="Stud. Mycol.">
        <title>101 Dothideomycetes genomes: a test case for predicting lifestyles and emergence of pathogens.</title>
        <authorList>
            <person name="Haridas S."/>
            <person name="Albert R."/>
            <person name="Binder M."/>
            <person name="Bloem J."/>
            <person name="Labutti K."/>
            <person name="Salamov A."/>
            <person name="Andreopoulos B."/>
            <person name="Baker S."/>
            <person name="Barry K."/>
            <person name="Bills G."/>
            <person name="Bluhm B."/>
            <person name="Cannon C."/>
            <person name="Castanera R."/>
            <person name="Culley D."/>
            <person name="Daum C."/>
            <person name="Ezra D."/>
            <person name="Gonzalez J."/>
            <person name="Henrissat B."/>
            <person name="Kuo A."/>
            <person name="Liang C."/>
            <person name="Lipzen A."/>
            <person name="Lutzoni F."/>
            <person name="Magnuson J."/>
            <person name="Mondo S."/>
            <person name="Nolan M."/>
            <person name="Ohm R."/>
            <person name="Pangilinan J."/>
            <person name="Park H.-J."/>
            <person name="Ramirez L."/>
            <person name="Alfaro M."/>
            <person name="Sun H."/>
            <person name="Tritt A."/>
            <person name="Yoshinaga Y."/>
            <person name="Zwiers L.-H."/>
            <person name="Turgeon B."/>
            <person name="Goodwin S."/>
            <person name="Spatafora J."/>
            <person name="Crous P."/>
            <person name="Grigoriev I."/>
        </authorList>
    </citation>
    <scope>NUCLEOTIDE SEQUENCE</scope>
    <source>
        <strain evidence="5">CBS 107.79</strain>
    </source>
</reference>
<dbReference type="Gene3D" id="3.90.245.10">
    <property type="entry name" value="Ribonucleoside hydrolase-like"/>
    <property type="match status" value="1"/>
</dbReference>